<evidence type="ECO:0000313" key="3">
    <source>
        <dbReference type="Proteomes" id="UP001160148"/>
    </source>
</evidence>
<reference evidence="2 3" key="1">
    <citation type="submission" date="2023-01" db="EMBL/GenBank/DDBJ databases">
        <authorList>
            <person name="Whitehead M."/>
        </authorList>
    </citation>
    <scope>NUCLEOTIDE SEQUENCE [LARGE SCALE GENOMIC DNA]</scope>
</reference>
<feature type="region of interest" description="Disordered" evidence="1">
    <location>
        <begin position="1"/>
        <end position="50"/>
    </location>
</feature>
<sequence length="99" mass="11390">MAAEANNIDLEETTDESNEIDLEETTDEENDIDLEETTDPSMDSTRGENENGNTVVYRLHEEIDNLNLVLDHLERKNGDIYSRIEQLLASFQNNETEEE</sequence>
<dbReference type="Proteomes" id="UP001160148">
    <property type="component" value="Unassembled WGS sequence"/>
</dbReference>
<protein>
    <submittedName>
        <fullName evidence="2">Uncharacterized protein</fullName>
    </submittedName>
</protein>
<evidence type="ECO:0000313" key="2">
    <source>
        <dbReference type="EMBL" id="CAI6366759.1"/>
    </source>
</evidence>
<comment type="caution">
    <text evidence="2">The sequence shown here is derived from an EMBL/GenBank/DDBJ whole genome shotgun (WGS) entry which is preliminary data.</text>
</comment>
<keyword evidence="3" id="KW-1185">Reference proteome</keyword>
<feature type="compositionally biased region" description="Polar residues" evidence="1">
    <location>
        <begin position="39"/>
        <end position="50"/>
    </location>
</feature>
<dbReference type="AlphaFoldDB" id="A0AAV0XGB8"/>
<evidence type="ECO:0000256" key="1">
    <source>
        <dbReference type="SAM" id="MobiDB-lite"/>
    </source>
</evidence>
<gene>
    <name evidence="2" type="ORF">MEUPH1_LOCUS21305</name>
</gene>
<organism evidence="2 3">
    <name type="scientific">Macrosiphum euphorbiae</name>
    <name type="common">potato aphid</name>
    <dbReference type="NCBI Taxonomy" id="13131"/>
    <lineage>
        <taxon>Eukaryota</taxon>
        <taxon>Metazoa</taxon>
        <taxon>Ecdysozoa</taxon>
        <taxon>Arthropoda</taxon>
        <taxon>Hexapoda</taxon>
        <taxon>Insecta</taxon>
        <taxon>Pterygota</taxon>
        <taxon>Neoptera</taxon>
        <taxon>Paraneoptera</taxon>
        <taxon>Hemiptera</taxon>
        <taxon>Sternorrhyncha</taxon>
        <taxon>Aphidomorpha</taxon>
        <taxon>Aphidoidea</taxon>
        <taxon>Aphididae</taxon>
        <taxon>Macrosiphini</taxon>
        <taxon>Macrosiphum</taxon>
    </lineage>
</organism>
<accession>A0AAV0XGB8</accession>
<dbReference type="EMBL" id="CARXXK010000004">
    <property type="protein sequence ID" value="CAI6366759.1"/>
    <property type="molecule type" value="Genomic_DNA"/>
</dbReference>
<dbReference type="Pfam" id="PF03670">
    <property type="entry name" value="UPF0184"/>
    <property type="match status" value="1"/>
</dbReference>
<proteinExistence type="predicted"/>
<name>A0AAV0XGB8_9HEMI</name>
<feature type="compositionally biased region" description="Acidic residues" evidence="1">
    <location>
        <begin position="9"/>
        <end position="38"/>
    </location>
</feature>